<comment type="subcellular location">
    <subcellularLocation>
        <location evidence="1">Cytoplasm</location>
    </subcellularLocation>
</comment>
<keyword evidence="8" id="KW-0949">S-adenosyl-L-methionine</keyword>
<gene>
    <name evidence="12" type="ORF">UV48_C0005G0020</name>
</gene>
<reference evidence="12 13" key="1">
    <citation type="journal article" date="2015" name="Nature">
        <title>rRNA introns, odd ribosomes, and small enigmatic genomes across a large radiation of phyla.</title>
        <authorList>
            <person name="Brown C.T."/>
            <person name="Hug L.A."/>
            <person name="Thomas B.C."/>
            <person name="Sharon I."/>
            <person name="Castelle C.J."/>
            <person name="Singh A."/>
            <person name="Wilkins M.J."/>
            <person name="Williams K.H."/>
            <person name="Banfield J.F."/>
        </authorList>
    </citation>
    <scope>NUCLEOTIDE SEQUENCE [LARGE SCALE GENOMIC DNA]</scope>
</reference>
<evidence type="ECO:0000256" key="11">
    <source>
        <dbReference type="ARBA" id="ARBA00031350"/>
    </source>
</evidence>
<evidence type="ECO:0000256" key="7">
    <source>
        <dbReference type="ARBA" id="ARBA00022679"/>
    </source>
</evidence>
<comment type="caution">
    <text evidence="12">The sequence shown here is derived from an EMBL/GenBank/DDBJ whole genome shotgun (WGS) entry which is preliminary data.</text>
</comment>
<dbReference type="Proteomes" id="UP000034563">
    <property type="component" value="Unassembled WGS sequence"/>
</dbReference>
<organism evidence="12 13">
    <name type="scientific">Candidatus Azambacteria bacterium GW2011_GWA2_42_9</name>
    <dbReference type="NCBI Taxonomy" id="1618613"/>
    <lineage>
        <taxon>Bacteria</taxon>
        <taxon>Candidatus Azamiibacteriota</taxon>
    </lineage>
</organism>
<evidence type="ECO:0000256" key="4">
    <source>
        <dbReference type="ARBA" id="ARBA00013346"/>
    </source>
</evidence>
<evidence type="ECO:0000256" key="5">
    <source>
        <dbReference type="ARBA" id="ARBA00022490"/>
    </source>
</evidence>
<keyword evidence="5" id="KW-0963">Cytoplasm</keyword>
<dbReference type="GO" id="GO:0005737">
    <property type="term" value="C:cytoplasm"/>
    <property type="evidence" value="ECO:0007669"/>
    <property type="project" value="UniProtKB-SubCell"/>
</dbReference>
<evidence type="ECO:0000256" key="3">
    <source>
        <dbReference type="ARBA" id="ARBA00011890"/>
    </source>
</evidence>
<dbReference type="Pfam" id="PF01135">
    <property type="entry name" value="PCMT"/>
    <property type="match status" value="1"/>
</dbReference>
<dbReference type="SUPFAM" id="SSF53335">
    <property type="entry name" value="S-adenosyl-L-methionine-dependent methyltransferases"/>
    <property type="match status" value="1"/>
</dbReference>
<dbReference type="EMBL" id="LCEQ01000005">
    <property type="protein sequence ID" value="KKS75894.1"/>
    <property type="molecule type" value="Genomic_DNA"/>
</dbReference>
<evidence type="ECO:0000256" key="9">
    <source>
        <dbReference type="ARBA" id="ARBA00030757"/>
    </source>
</evidence>
<keyword evidence="7" id="KW-0808">Transferase</keyword>
<comment type="similarity">
    <text evidence="2">Belongs to the methyltransferase superfamily. L-isoaspartyl/D-aspartyl protein methyltransferase family.</text>
</comment>
<dbReference type="GO" id="GO:0004719">
    <property type="term" value="F:protein-L-isoaspartate (D-aspartate) O-methyltransferase activity"/>
    <property type="evidence" value="ECO:0007669"/>
    <property type="project" value="UniProtKB-EC"/>
</dbReference>
<name>A0A0G1BRP2_9BACT</name>
<sequence length="61" mass="6779">MNTFVSDLIKQGVLKTPLIIEAFKKINRADFVPPELKERAYVNEPLPIGKGQTISQPLTVA</sequence>
<protein>
    <recommendedName>
        <fullName evidence="4">Protein-L-isoaspartate O-methyltransferase</fullName>
        <ecNumber evidence="3">2.1.1.77</ecNumber>
    </recommendedName>
    <alternativeName>
        <fullName evidence="11">L-isoaspartyl protein carboxyl methyltransferase</fullName>
    </alternativeName>
    <alternativeName>
        <fullName evidence="9">Protein L-isoaspartyl methyltransferase</fullName>
    </alternativeName>
    <alternativeName>
        <fullName evidence="10">Protein-beta-aspartate methyltransferase</fullName>
    </alternativeName>
</protein>
<dbReference type="InterPro" id="IPR000682">
    <property type="entry name" value="PCMT"/>
</dbReference>
<evidence type="ECO:0000313" key="13">
    <source>
        <dbReference type="Proteomes" id="UP000034563"/>
    </source>
</evidence>
<dbReference type="GO" id="GO:0032259">
    <property type="term" value="P:methylation"/>
    <property type="evidence" value="ECO:0007669"/>
    <property type="project" value="UniProtKB-KW"/>
</dbReference>
<dbReference type="Gene3D" id="3.40.50.150">
    <property type="entry name" value="Vaccinia Virus protein VP39"/>
    <property type="match status" value="1"/>
</dbReference>
<keyword evidence="6" id="KW-0489">Methyltransferase</keyword>
<dbReference type="PANTHER" id="PTHR11579:SF0">
    <property type="entry name" value="PROTEIN-L-ISOASPARTATE(D-ASPARTATE) O-METHYLTRANSFERASE"/>
    <property type="match status" value="1"/>
</dbReference>
<evidence type="ECO:0000256" key="2">
    <source>
        <dbReference type="ARBA" id="ARBA00005369"/>
    </source>
</evidence>
<evidence type="ECO:0000256" key="10">
    <source>
        <dbReference type="ARBA" id="ARBA00031323"/>
    </source>
</evidence>
<feature type="non-terminal residue" evidence="12">
    <location>
        <position position="61"/>
    </location>
</feature>
<evidence type="ECO:0000256" key="8">
    <source>
        <dbReference type="ARBA" id="ARBA00022691"/>
    </source>
</evidence>
<dbReference type="PANTHER" id="PTHR11579">
    <property type="entry name" value="PROTEIN-L-ISOASPARTATE O-METHYLTRANSFERASE"/>
    <property type="match status" value="1"/>
</dbReference>
<dbReference type="InterPro" id="IPR029063">
    <property type="entry name" value="SAM-dependent_MTases_sf"/>
</dbReference>
<evidence type="ECO:0000256" key="6">
    <source>
        <dbReference type="ARBA" id="ARBA00022603"/>
    </source>
</evidence>
<evidence type="ECO:0000313" key="12">
    <source>
        <dbReference type="EMBL" id="KKS75894.1"/>
    </source>
</evidence>
<evidence type="ECO:0000256" key="1">
    <source>
        <dbReference type="ARBA" id="ARBA00004496"/>
    </source>
</evidence>
<accession>A0A0G1BRP2</accession>
<proteinExistence type="inferred from homology"/>
<dbReference type="EC" id="2.1.1.77" evidence="3"/>
<dbReference type="AlphaFoldDB" id="A0A0G1BRP2"/>